<protein>
    <submittedName>
        <fullName evidence="1">Uncharacterized protein</fullName>
    </submittedName>
</protein>
<keyword evidence="2" id="KW-1185">Reference proteome</keyword>
<proteinExistence type="predicted"/>
<dbReference type="AlphaFoldDB" id="A0A2T6BCK7"/>
<gene>
    <name evidence="1" type="ORF">C8P63_12655</name>
</gene>
<dbReference type="EMBL" id="QBKR01000026">
    <property type="protein sequence ID" value="PTX53766.1"/>
    <property type="molecule type" value="Genomic_DNA"/>
</dbReference>
<name>A0A2T6BCK7_9BACL</name>
<dbReference type="Proteomes" id="UP000244240">
    <property type="component" value="Unassembled WGS sequence"/>
</dbReference>
<evidence type="ECO:0000313" key="1">
    <source>
        <dbReference type="EMBL" id="PTX53766.1"/>
    </source>
</evidence>
<comment type="caution">
    <text evidence="1">The sequence shown here is derived from an EMBL/GenBank/DDBJ whole genome shotgun (WGS) entry which is preliminary data.</text>
</comment>
<organism evidence="1 2">
    <name type="scientific">Melghirimyces profundicolus</name>
    <dbReference type="NCBI Taxonomy" id="1242148"/>
    <lineage>
        <taxon>Bacteria</taxon>
        <taxon>Bacillati</taxon>
        <taxon>Bacillota</taxon>
        <taxon>Bacilli</taxon>
        <taxon>Bacillales</taxon>
        <taxon>Thermoactinomycetaceae</taxon>
        <taxon>Melghirimyces</taxon>
    </lineage>
</organism>
<accession>A0A2T6BCK7</accession>
<sequence>MKSGIHRTPYRGFCFLATINPLTAFSLMTPTRKKDSPRKKTAAANPLRFWGLMKQDLVQNRV</sequence>
<evidence type="ECO:0000313" key="2">
    <source>
        <dbReference type="Proteomes" id="UP000244240"/>
    </source>
</evidence>
<reference evidence="1 2" key="1">
    <citation type="submission" date="2018-04" db="EMBL/GenBank/DDBJ databases">
        <title>Genomic Encyclopedia of Archaeal and Bacterial Type Strains, Phase II (KMG-II): from individual species to whole genera.</title>
        <authorList>
            <person name="Goeker M."/>
        </authorList>
    </citation>
    <scope>NUCLEOTIDE SEQUENCE [LARGE SCALE GENOMIC DNA]</scope>
    <source>
        <strain evidence="1 2">DSM 45787</strain>
    </source>
</reference>